<feature type="domain" description="GST N-terminal" evidence="1">
    <location>
        <begin position="10"/>
        <end position="90"/>
    </location>
</feature>
<dbReference type="InterPro" id="IPR058268">
    <property type="entry name" value="DUF7962"/>
</dbReference>
<dbReference type="Pfam" id="PF13417">
    <property type="entry name" value="GST_N_3"/>
    <property type="match status" value="1"/>
</dbReference>
<dbReference type="AlphaFoldDB" id="A0AAE0II22"/>
<dbReference type="SUPFAM" id="SSF52833">
    <property type="entry name" value="Thioredoxin-like"/>
    <property type="match status" value="1"/>
</dbReference>
<evidence type="ECO:0000313" key="2">
    <source>
        <dbReference type="EMBL" id="KAK3325481.1"/>
    </source>
</evidence>
<accession>A0AAE0II22</accession>
<dbReference type="Gene3D" id="3.40.30.110">
    <property type="match status" value="2"/>
</dbReference>
<dbReference type="PROSITE" id="PS50404">
    <property type="entry name" value="GST_NTER"/>
    <property type="match status" value="1"/>
</dbReference>
<reference evidence="2" key="2">
    <citation type="submission" date="2023-06" db="EMBL/GenBank/DDBJ databases">
        <authorList>
            <consortium name="Lawrence Berkeley National Laboratory"/>
            <person name="Haridas S."/>
            <person name="Hensen N."/>
            <person name="Bonometti L."/>
            <person name="Westerberg I."/>
            <person name="Brannstrom I.O."/>
            <person name="Guillou S."/>
            <person name="Cros-Aarteil S."/>
            <person name="Calhoun S."/>
            <person name="Kuo A."/>
            <person name="Mondo S."/>
            <person name="Pangilinan J."/>
            <person name="Riley R."/>
            <person name="Labutti K."/>
            <person name="Andreopoulos B."/>
            <person name="Lipzen A."/>
            <person name="Chen C."/>
            <person name="Yanf M."/>
            <person name="Daum C."/>
            <person name="Ng V."/>
            <person name="Clum A."/>
            <person name="Steindorff A."/>
            <person name="Ohm R."/>
            <person name="Martin F."/>
            <person name="Silar P."/>
            <person name="Natvig D."/>
            <person name="Lalanne C."/>
            <person name="Gautier V."/>
            <person name="Ament-Velasquez S.L."/>
            <person name="Kruys A."/>
            <person name="Hutchinson M.I."/>
            <person name="Powell A.J."/>
            <person name="Barry K."/>
            <person name="Miller A.N."/>
            <person name="Grigoriev I.V."/>
            <person name="Debuchy R."/>
            <person name="Gladieux P."/>
            <person name="Thoren M.H."/>
            <person name="Johannesson H."/>
        </authorList>
    </citation>
    <scope>NUCLEOTIDE SEQUENCE</scope>
    <source>
        <strain evidence="2">CBS 118394</strain>
    </source>
</reference>
<protein>
    <submittedName>
        <fullName evidence="2">Glutathione S-transferase</fullName>
    </submittedName>
</protein>
<dbReference type="InterPro" id="IPR036249">
    <property type="entry name" value="Thioredoxin-like_sf"/>
</dbReference>
<gene>
    <name evidence="2" type="ORF">B0H66DRAFT_125324</name>
</gene>
<reference evidence="2" key="1">
    <citation type="journal article" date="2023" name="Mol. Phylogenet. Evol.">
        <title>Genome-scale phylogeny and comparative genomics of the fungal order Sordariales.</title>
        <authorList>
            <person name="Hensen N."/>
            <person name="Bonometti L."/>
            <person name="Westerberg I."/>
            <person name="Brannstrom I.O."/>
            <person name="Guillou S."/>
            <person name="Cros-Aarteil S."/>
            <person name="Calhoun S."/>
            <person name="Haridas S."/>
            <person name="Kuo A."/>
            <person name="Mondo S."/>
            <person name="Pangilinan J."/>
            <person name="Riley R."/>
            <person name="LaButti K."/>
            <person name="Andreopoulos B."/>
            <person name="Lipzen A."/>
            <person name="Chen C."/>
            <person name="Yan M."/>
            <person name="Daum C."/>
            <person name="Ng V."/>
            <person name="Clum A."/>
            <person name="Steindorff A."/>
            <person name="Ohm R.A."/>
            <person name="Martin F."/>
            <person name="Silar P."/>
            <person name="Natvig D.O."/>
            <person name="Lalanne C."/>
            <person name="Gautier V."/>
            <person name="Ament-Velasquez S.L."/>
            <person name="Kruys A."/>
            <person name="Hutchinson M.I."/>
            <person name="Powell A.J."/>
            <person name="Barry K."/>
            <person name="Miller A.N."/>
            <person name="Grigoriev I.V."/>
            <person name="Debuchy R."/>
            <person name="Gladieux P."/>
            <person name="Hiltunen Thoren M."/>
            <person name="Johannesson H."/>
        </authorList>
    </citation>
    <scope>NUCLEOTIDE SEQUENCE</scope>
    <source>
        <strain evidence="2">CBS 118394</strain>
    </source>
</reference>
<organism evidence="2 3">
    <name type="scientific">Apodospora peruviana</name>
    <dbReference type="NCBI Taxonomy" id="516989"/>
    <lineage>
        <taxon>Eukaryota</taxon>
        <taxon>Fungi</taxon>
        <taxon>Dikarya</taxon>
        <taxon>Ascomycota</taxon>
        <taxon>Pezizomycotina</taxon>
        <taxon>Sordariomycetes</taxon>
        <taxon>Sordariomycetidae</taxon>
        <taxon>Sordariales</taxon>
        <taxon>Lasiosphaeriaceae</taxon>
        <taxon>Apodospora</taxon>
    </lineage>
</organism>
<dbReference type="Proteomes" id="UP001283341">
    <property type="component" value="Unassembled WGS sequence"/>
</dbReference>
<sequence length="338" mass="37813">MSTSASPQQLPIVLYHYPYSPYAKRVVWYLQLRGIPYSQCLQPPILPRRDITDRLGIAYRRIPILSIGRDVYLDTRLIIRKLEELYPDQLPRLSLPSKTPEEKAIETLLQIYVIDGGVFARAAQLIPADLPLLKDPKFQKDRADFFGGTASGLPAADLRAEAVAEIKRTFAFLEETLLSDGRAWILFSGAGPSLADVEAVWPLHWLVNGLPGALPADQISADKFPKTFAWIARFNKAVSDVRKKVQVTDVKGEEAEGIIRQAEFNEQLTGKGMEQRVEFWPTDTGTKHRVVGTLVRVDDDGDEIVVDTDKGVRVHAPRHGFRVRILGPVAEKKVVANL</sequence>
<name>A0AAE0II22_9PEZI</name>
<comment type="caution">
    <text evidence="2">The sequence shown here is derived from an EMBL/GenBank/DDBJ whole genome shotgun (WGS) entry which is preliminary data.</text>
</comment>
<dbReference type="EMBL" id="JAUEDM010000002">
    <property type="protein sequence ID" value="KAK3325481.1"/>
    <property type="molecule type" value="Genomic_DNA"/>
</dbReference>
<dbReference type="InterPro" id="IPR036282">
    <property type="entry name" value="Glutathione-S-Trfase_C_sf"/>
</dbReference>
<evidence type="ECO:0000259" key="1">
    <source>
        <dbReference type="PROSITE" id="PS50404"/>
    </source>
</evidence>
<evidence type="ECO:0000313" key="3">
    <source>
        <dbReference type="Proteomes" id="UP001283341"/>
    </source>
</evidence>
<dbReference type="InterPro" id="IPR004045">
    <property type="entry name" value="Glutathione_S-Trfase_N"/>
</dbReference>
<dbReference type="SUPFAM" id="SSF47616">
    <property type="entry name" value="GST C-terminal domain-like"/>
    <property type="match status" value="1"/>
</dbReference>
<dbReference type="CDD" id="cd00570">
    <property type="entry name" value="GST_N_family"/>
    <property type="match status" value="1"/>
</dbReference>
<dbReference type="Pfam" id="PF25907">
    <property type="entry name" value="DUF7962"/>
    <property type="match status" value="1"/>
</dbReference>
<keyword evidence="3" id="KW-1185">Reference proteome</keyword>
<proteinExistence type="predicted"/>